<evidence type="ECO:0008006" key="4">
    <source>
        <dbReference type="Google" id="ProtNLM"/>
    </source>
</evidence>
<organism evidence="2 3">
    <name type="scientific">Crossiella equi</name>
    <dbReference type="NCBI Taxonomy" id="130796"/>
    <lineage>
        <taxon>Bacteria</taxon>
        <taxon>Bacillati</taxon>
        <taxon>Actinomycetota</taxon>
        <taxon>Actinomycetes</taxon>
        <taxon>Pseudonocardiales</taxon>
        <taxon>Pseudonocardiaceae</taxon>
        <taxon>Crossiella</taxon>
    </lineage>
</organism>
<dbReference type="Proteomes" id="UP001519363">
    <property type="component" value="Unassembled WGS sequence"/>
</dbReference>
<gene>
    <name evidence="2" type="ORF">JOF53_005994</name>
</gene>
<dbReference type="RefSeq" id="WP_086788790.1">
    <property type="nucleotide sequence ID" value="NZ_JAGIOO010000001.1"/>
</dbReference>
<feature type="signal peptide" evidence="1">
    <location>
        <begin position="1"/>
        <end position="30"/>
    </location>
</feature>
<protein>
    <recommendedName>
        <fullName evidence="4">DUF5666 domain-containing protein</fullName>
    </recommendedName>
</protein>
<comment type="caution">
    <text evidence="2">The sequence shown here is derived from an EMBL/GenBank/DDBJ whole genome shotgun (WGS) entry which is preliminary data.</text>
</comment>
<reference evidence="2 3" key="1">
    <citation type="submission" date="2021-03" db="EMBL/GenBank/DDBJ databases">
        <title>Sequencing the genomes of 1000 actinobacteria strains.</title>
        <authorList>
            <person name="Klenk H.-P."/>
        </authorList>
    </citation>
    <scope>NUCLEOTIDE SEQUENCE [LARGE SCALE GENOMIC DNA]</scope>
    <source>
        <strain evidence="2 3">DSM 44580</strain>
    </source>
</reference>
<sequence length="108" mass="10882">MRNVTKFLAAGTSALALSAGMLLTGVVASAAPAATTASQSAKKVTFDRAQVVEFASGNLVLKLTSGEVVNVSVGKDARIDGTITVGALVKVGCIETGLTRSAEFVIVL</sequence>
<name>A0ABS5ALH8_9PSEU</name>
<proteinExistence type="predicted"/>
<dbReference type="EMBL" id="JAGIOO010000001">
    <property type="protein sequence ID" value="MBP2477122.1"/>
    <property type="molecule type" value="Genomic_DNA"/>
</dbReference>
<evidence type="ECO:0000256" key="1">
    <source>
        <dbReference type="SAM" id="SignalP"/>
    </source>
</evidence>
<evidence type="ECO:0000313" key="2">
    <source>
        <dbReference type="EMBL" id="MBP2477122.1"/>
    </source>
</evidence>
<feature type="chain" id="PRO_5045089138" description="DUF5666 domain-containing protein" evidence="1">
    <location>
        <begin position="31"/>
        <end position="108"/>
    </location>
</feature>
<evidence type="ECO:0000313" key="3">
    <source>
        <dbReference type="Proteomes" id="UP001519363"/>
    </source>
</evidence>
<accession>A0ABS5ALH8</accession>
<keyword evidence="1" id="KW-0732">Signal</keyword>
<keyword evidence="3" id="KW-1185">Reference proteome</keyword>